<dbReference type="GO" id="GO:0004497">
    <property type="term" value="F:monooxygenase activity"/>
    <property type="evidence" value="ECO:0007669"/>
    <property type="project" value="UniProtKB-KW"/>
</dbReference>
<protein>
    <recommendedName>
        <fullName evidence="10">Cytochrome P450</fullName>
    </recommendedName>
</protein>
<reference evidence="8 9" key="1">
    <citation type="submission" date="2019-04" db="EMBL/GenBank/DDBJ databases">
        <title>Aspergillus burnettii sp. nov., novel species from soil in southeast Queensland.</title>
        <authorList>
            <person name="Gilchrist C.L.M."/>
            <person name="Pitt J.I."/>
            <person name="Lange L."/>
            <person name="Lacey H.J."/>
            <person name="Vuong D."/>
            <person name="Midgley D.J."/>
            <person name="Greenfield P."/>
            <person name="Bradbury M."/>
            <person name="Lacey E."/>
            <person name="Busk P.K."/>
            <person name="Pilgaard B."/>
            <person name="Chooi Y.H."/>
            <person name="Piggott A.M."/>
        </authorList>
    </citation>
    <scope>NUCLEOTIDE SEQUENCE [LARGE SCALE GENOMIC DNA]</scope>
    <source>
        <strain evidence="8 9">FRR 5400</strain>
    </source>
</reference>
<dbReference type="Gene3D" id="1.10.630.10">
    <property type="entry name" value="Cytochrome P450"/>
    <property type="match status" value="1"/>
</dbReference>
<keyword evidence="3 7" id="KW-0479">Metal-binding</keyword>
<keyword evidence="4" id="KW-0560">Oxidoreductase</keyword>
<keyword evidence="5 7" id="KW-0408">Iron</keyword>
<dbReference type="InterPro" id="IPR002401">
    <property type="entry name" value="Cyt_P450_E_grp-I"/>
</dbReference>
<evidence type="ECO:0000313" key="8">
    <source>
        <dbReference type="EMBL" id="KAF5856630.1"/>
    </source>
</evidence>
<evidence type="ECO:0000256" key="5">
    <source>
        <dbReference type="ARBA" id="ARBA00023004"/>
    </source>
</evidence>
<evidence type="ECO:0000256" key="2">
    <source>
        <dbReference type="ARBA" id="ARBA00010617"/>
    </source>
</evidence>
<sequence>MSWLWHWTRQNEPGKYSELDIARSITSAVFGAIHTTTQVLVHCLFELATRPEYIDPLRSEAQQAFDRHGGWKKDTIESMLKIDSFIKECQRWNPLDSGSLARCATKDFTFSTGLKVPKGTYVFAPNAPILFDERNYPNAHEFDGYRFYRLGQQTGKPQDFRFVATNSKYLQFGDARHTCPGRYMAADEIRLMLGYILLHYDITPKDNRGRPKNWFFKKILFPDMKGLVVLRVRSARGFHT</sequence>
<dbReference type="GO" id="GO:0020037">
    <property type="term" value="F:heme binding"/>
    <property type="evidence" value="ECO:0007669"/>
    <property type="project" value="InterPro"/>
</dbReference>
<accession>A0A8H5ZX03</accession>
<dbReference type="InterPro" id="IPR001128">
    <property type="entry name" value="Cyt_P450"/>
</dbReference>
<organism evidence="8 9">
    <name type="scientific">Petromyces alliaceus</name>
    <name type="common">Aspergillus alliaceus</name>
    <dbReference type="NCBI Taxonomy" id="209559"/>
    <lineage>
        <taxon>Eukaryota</taxon>
        <taxon>Fungi</taxon>
        <taxon>Dikarya</taxon>
        <taxon>Ascomycota</taxon>
        <taxon>Pezizomycotina</taxon>
        <taxon>Eurotiomycetes</taxon>
        <taxon>Eurotiomycetidae</taxon>
        <taxon>Eurotiales</taxon>
        <taxon>Aspergillaceae</taxon>
        <taxon>Aspergillus</taxon>
        <taxon>Aspergillus subgen. Circumdati</taxon>
    </lineage>
</organism>
<dbReference type="GO" id="GO:0019748">
    <property type="term" value="P:secondary metabolic process"/>
    <property type="evidence" value="ECO:0007669"/>
    <property type="project" value="UniProtKB-ARBA"/>
</dbReference>
<name>A0A8H5ZX03_PETAA</name>
<evidence type="ECO:0000313" key="9">
    <source>
        <dbReference type="Proteomes" id="UP000541154"/>
    </source>
</evidence>
<dbReference type="EMBL" id="SPNV01000305">
    <property type="protein sequence ID" value="KAF5856630.1"/>
    <property type="molecule type" value="Genomic_DNA"/>
</dbReference>
<feature type="binding site" description="axial binding residue" evidence="7">
    <location>
        <position position="179"/>
    </location>
    <ligand>
        <name>heme</name>
        <dbReference type="ChEBI" id="CHEBI:30413"/>
    </ligand>
    <ligandPart>
        <name>Fe</name>
        <dbReference type="ChEBI" id="CHEBI:18248"/>
    </ligandPart>
</feature>
<evidence type="ECO:0000256" key="7">
    <source>
        <dbReference type="PIRSR" id="PIRSR602401-1"/>
    </source>
</evidence>
<dbReference type="AlphaFoldDB" id="A0A8H5ZX03"/>
<dbReference type="InterPro" id="IPR036396">
    <property type="entry name" value="Cyt_P450_sf"/>
</dbReference>
<keyword evidence="9" id="KW-1185">Reference proteome</keyword>
<dbReference type="Pfam" id="PF00067">
    <property type="entry name" value="p450"/>
    <property type="match status" value="1"/>
</dbReference>
<comment type="similarity">
    <text evidence="2">Belongs to the cytochrome P450 family.</text>
</comment>
<dbReference type="SUPFAM" id="SSF48264">
    <property type="entry name" value="Cytochrome P450"/>
    <property type="match status" value="1"/>
</dbReference>
<keyword evidence="6" id="KW-0503">Monooxygenase</keyword>
<dbReference type="GO" id="GO:0016705">
    <property type="term" value="F:oxidoreductase activity, acting on paired donors, with incorporation or reduction of molecular oxygen"/>
    <property type="evidence" value="ECO:0007669"/>
    <property type="project" value="InterPro"/>
</dbReference>
<comment type="cofactor">
    <cofactor evidence="1 7">
        <name>heme</name>
        <dbReference type="ChEBI" id="CHEBI:30413"/>
    </cofactor>
</comment>
<proteinExistence type="inferred from homology"/>
<evidence type="ECO:0008006" key="10">
    <source>
        <dbReference type="Google" id="ProtNLM"/>
    </source>
</evidence>
<dbReference type="PRINTS" id="PR00463">
    <property type="entry name" value="EP450I"/>
</dbReference>
<evidence type="ECO:0000256" key="3">
    <source>
        <dbReference type="ARBA" id="ARBA00022723"/>
    </source>
</evidence>
<evidence type="ECO:0000256" key="4">
    <source>
        <dbReference type="ARBA" id="ARBA00023002"/>
    </source>
</evidence>
<comment type="caution">
    <text evidence="8">The sequence shown here is derived from an EMBL/GenBank/DDBJ whole genome shotgun (WGS) entry which is preliminary data.</text>
</comment>
<dbReference type="PANTHER" id="PTHR46206">
    <property type="entry name" value="CYTOCHROME P450"/>
    <property type="match status" value="1"/>
</dbReference>
<evidence type="ECO:0000256" key="1">
    <source>
        <dbReference type="ARBA" id="ARBA00001971"/>
    </source>
</evidence>
<dbReference type="GO" id="GO:0005506">
    <property type="term" value="F:iron ion binding"/>
    <property type="evidence" value="ECO:0007669"/>
    <property type="project" value="InterPro"/>
</dbReference>
<keyword evidence="7" id="KW-0349">Heme</keyword>
<dbReference type="Proteomes" id="UP000541154">
    <property type="component" value="Unassembled WGS sequence"/>
</dbReference>
<gene>
    <name evidence="8" type="ORF">ETB97_007080</name>
</gene>
<evidence type="ECO:0000256" key="6">
    <source>
        <dbReference type="ARBA" id="ARBA00023033"/>
    </source>
</evidence>
<dbReference type="CDD" id="cd11041">
    <property type="entry name" value="CYP503A1-like"/>
    <property type="match status" value="1"/>
</dbReference>